<keyword evidence="2 6" id="KW-0560">Oxidoreductase</keyword>
<dbReference type="SUPFAM" id="SSF53223">
    <property type="entry name" value="Aminoacid dehydrogenase-like, N-terminal domain"/>
    <property type="match status" value="1"/>
</dbReference>
<dbReference type="EC" id="1.1.1.25" evidence="6"/>
<accession>A0A4Y8ADA5</accession>
<dbReference type="CDD" id="cd01065">
    <property type="entry name" value="NAD_bind_Shikimate_DH"/>
    <property type="match status" value="1"/>
</dbReference>
<feature type="domain" description="Shikimate dehydrogenase substrate binding N-terminal" evidence="4">
    <location>
        <begin position="6"/>
        <end position="88"/>
    </location>
</feature>
<dbReference type="InterPro" id="IPR046346">
    <property type="entry name" value="Aminoacid_DH-like_N_sf"/>
</dbReference>
<dbReference type="InterPro" id="IPR013708">
    <property type="entry name" value="Shikimate_DH-bd_N"/>
</dbReference>
<gene>
    <name evidence="6" type="primary">aroE</name>
    <name evidence="6" type="ORF">E2R65_09425</name>
    <name evidence="5" type="ORF">GGR35_002871</name>
</gene>
<dbReference type="AlphaFoldDB" id="A0A4Y8ADA5"/>
<dbReference type="Gene3D" id="3.40.50.10860">
    <property type="entry name" value="Leucine Dehydrogenase, chain A, domain 1"/>
    <property type="match status" value="1"/>
</dbReference>
<sequence>MKHYGLIGFPLSHSFSKKYFTDKFAAEGITDCTYELYPIESIEDLPKLLHQYPDLCGLNVTIPHKVKVIKQLDWVKHDAKGAGAVNCIRITSESPVLAAFSGEVGVQGHDFRLEGYNTDIYGFDMSLTPLLEDHHDSALILGDGGAARAVKCVLDNKGISYKCVTRKPAEGNLLFSRLTAKDIKNTKLIINTTPVGTYPDVNECPPIPYEAITDEHLLFDLIYNPDKTLFLKKGEEQGATIKNGYEMLVLQAEKAWEIWNSKEKHP</sequence>
<dbReference type="GO" id="GO:0009073">
    <property type="term" value="P:aromatic amino acid family biosynthetic process"/>
    <property type="evidence" value="ECO:0007669"/>
    <property type="project" value="UniProtKB-KW"/>
</dbReference>
<dbReference type="Proteomes" id="UP000297248">
    <property type="component" value="Unassembled WGS sequence"/>
</dbReference>
<reference evidence="6 7" key="1">
    <citation type="journal article" date="2016" name="Int. J. Syst. Evol. Microbiol.">
        <title>Proposal of Mucilaginibacter phyllosphaerae sp. nov. isolated from the phyllosphere of Galium album.</title>
        <authorList>
            <person name="Aydogan E.L."/>
            <person name="Busse H.J."/>
            <person name="Moser G."/>
            <person name="Muller C."/>
            <person name="Kampfer P."/>
            <person name="Glaeser S.P."/>
        </authorList>
    </citation>
    <scope>NUCLEOTIDE SEQUENCE [LARGE SCALE GENOMIC DNA]</scope>
    <source>
        <strain evidence="6 7">PP-F2FG21</strain>
    </source>
</reference>
<dbReference type="EMBL" id="JACIEG010000005">
    <property type="protein sequence ID" value="MBB3970255.1"/>
    <property type="molecule type" value="Genomic_DNA"/>
</dbReference>
<evidence type="ECO:0000313" key="5">
    <source>
        <dbReference type="EMBL" id="MBB3970255.1"/>
    </source>
</evidence>
<proteinExistence type="predicted"/>
<dbReference type="EMBL" id="SNQG01000003">
    <property type="protein sequence ID" value="TEW66634.1"/>
    <property type="molecule type" value="Genomic_DNA"/>
</dbReference>
<reference evidence="5 8" key="3">
    <citation type="submission" date="2020-08" db="EMBL/GenBank/DDBJ databases">
        <title>Genomic Encyclopedia of Type Strains, Phase IV (KMG-IV): sequencing the most valuable type-strain genomes for metagenomic binning, comparative biology and taxonomic classification.</title>
        <authorList>
            <person name="Goeker M."/>
        </authorList>
    </citation>
    <scope>NUCLEOTIDE SEQUENCE [LARGE SCALE GENOMIC DNA]</scope>
    <source>
        <strain evidence="5 8">DSM 100995</strain>
    </source>
</reference>
<dbReference type="RefSeq" id="WP_134336243.1">
    <property type="nucleotide sequence ID" value="NZ_BMCZ01000003.1"/>
</dbReference>
<dbReference type="PANTHER" id="PTHR21089">
    <property type="entry name" value="SHIKIMATE DEHYDROGENASE"/>
    <property type="match status" value="1"/>
</dbReference>
<comment type="caution">
    <text evidence="6">The sequence shown here is derived from an EMBL/GenBank/DDBJ whole genome shotgun (WGS) entry which is preliminary data.</text>
</comment>
<dbReference type="GO" id="GO:0009423">
    <property type="term" value="P:chorismate biosynthetic process"/>
    <property type="evidence" value="ECO:0007669"/>
    <property type="project" value="TreeGrafter"/>
</dbReference>
<dbReference type="OrthoDB" id="9792692at2"/>
<reference evidence="6" key="2">
    <citation type="submission" date="2019-03" db="EMBL/GenBank/DDBJ databases">
        <authorList>
            <person name="Yan Y.-Q."/>
            <person name="Du Z.-J."/>
        </authorList>
    </citation>
    <scope>NUCLEOTIDE SEQUENCE</scope>
    <source>
        <strain evidence="6">PP-F2FG21</strain>
    </source>
</reference>
<evidence type="ECO:0000313" key="8">
    <source>
        <dbReference type="Proteomes" id="UP000583101"/>
    </source>
</evidence>
<dbReference type="SUPFAM" id="SSF51735">
    <property type="entry name" value="NAD(P)-binding Rossmann-fold domains"/>
    <property type="match status" value="1"/>
</dbReference>
<dbReference type="GO" id="GO:0004764">
    <property type="term" value="F:shikimate 3-dehydrogenase (NADP+) activity"/>
    <property type="evidence" value="ECO:0007669"/>
    <property type="project" value="UniProtKB-EC"/>
</dbReference>
<evidence type="ECO:0000256" key="3">
    <source>
        <dbReference type="ARBA" id="ARBA00023141"/>
    </source>
</evidence>
<name>A0A4Y8ADA5_9SPHI</name>
<dbReference type="Proteomes" id="UP000583101">
    <property type="component" value="Unassembled WGS sequence"/>
</dbReference>
<comment type="pathway">
    <text evidence="1">Metabolic intermediate biosynthesis; chorismate biosynthesis; chorismate from D-erythrose 4-phosphate and phosphoenolpyruvate: step 4/7.</text>
</comment>
<dbReference type="PANTHER" id="PTHR21089:SF1">
    <property type="entry name" value="BIFUNCTIONAL 3-DEHYDROQUINATE DEHYDRATASE_SHIKIMATE DEHYDROGENASE, CHLOROPLASTIC"/>
    <property type="match status" value="1"/>
</dbReference>
<protein>
    <submittedName>
        <fullName evidence="6">Shikimate dehydrogenase</fullName>
        <ecNumber evidence="6">1.1.1.25</ecNumber>
    </submittedName>
</protein>
<keyword evidence="3" id="KW-0028">Amino-acid biosynthesis</keyword>
<evidence type="ECO:0000256" key="2">
    <source>
        <dbReference type="ARBA" id="ARBA00023002"/>
    </source>
</evidence>
<keyword evidence="3" id="KW-0057">Aromatic amino acid biosynthesis</keyword>
<dbReference type="GO" id="GO:0005829">
    <property type="term" value="C:cytosol"/>
    <property type="evidence" value="ECO:0007669"/>
    <property type="project" value="TreeGrafter"/>
</dbReference>
<dbReference type="GO" id="GO:0019632">
    <property type="term" value="P:shikimate metabolic process"/>
    <property type="evidence" value="ECO:0007669"/>
    <property type="project" value="TreeGrafter"/>
</dbReference>
<evidence type="ECO:0000313" key="7">
    <source>
        <dbReference type="Proteomes" id="UP000297248"/>
    </source>
</evidence>
<evidence type="ECO:0000313" key="6">
    <source>
        <dbReference type="EMBL" id="TEW66634.1"/>
    </source>
</evidence>
<dbReference type="GO" id="GO:0050661">
    <property type="term" value="F:NADP binding"/>
    <property type="evidence" value="ECO:0007669"/>
    <property type="project" value="TreeGrafter"/>
</dbReference>
<evidence type="ECO:0000259" key="4">
    <source>
        <dbReference type="Pfam" id="PF08501"/>
    </source>
</evidence>
<dbReference type="Pfam" id="PF08501">
    <property type="entry name" value="Shikimate_dh_N"/>
    <property type="match status" value="1"/>
</dbReference>
<dbReference type="InterPro" id="IPR022893">
    <property type="entry name" value="Shikimate_DH_fam"/>
</dbReference>
<keyword evidence="8" id="KW-1185">Reference proteome</keyword>
<dbReference type="InterPro" id="IPR036291">
    <property type="entry name" value="NAD(P)-bd_dom_sf"/>
</dbReference>
<evidence type="ECO:0000256" key="1">
    <source>
        <dbReference type="ARBA" id="ARBA00004871"/>
    </source>
</evidence>
<dbReference type="Gene3D" id="3.40.50.720">
    <property type="entry name" value="NAD(P)-binding Rossmann-like Domain"/>
    <property type="match status" value="1"/>
</dbReference>
<organism evidence="6 7">
    <name type="scientific">Mucilaginibacter phyllosphaerae</name>
    <dbReference type="NCBI Taxonomy" id="1812349"/>
    <lineage>
        <taxon>Bacteria</taxon>
        <taxon>Pseudomonadati</taxon>
        <taxon>Bacteroidota</taxon>
        <taxon>Sphingobacteriia</taxon>
        <taxon>Sphingobacteriales</taxon>
        <taxon>Sphingobacteriaceae</taxon>
        <taxon>Mucilaginibacter</taxon>
    </lineage>
</organism>